<dbReference type="SUPFAM" id="SSF53850">
    <property type="entry name" value="Periplasmic binding protein-like II"/>
    <property type="match status" value="1"/>
</dbReference>
<organism evidence="2 3">
    <name type="scientific">Amycolatopsis pretoriensis</name>
    <dbReference type="NCBI Taxonomy" id="218821"/>
    <lineage>
        <taxon>Bacteria</taxon>
        <taxon>Bacillati</taxon>
        <taxon>Actinomycetota</taxon>
        <taxon>Actinomycetes</taxon>
        <taxon>Pseudonocardiales</taxon>
        <taxon>Pseudonocardiaceae</taxon>
        <taxon>Amycolatopsis</taxon>
    </lineage>
</organism>
<dbReference type="InterPro" id="IPR050490">
    <property type="entry name" value="Bact_solute-bd_prot1"/>
</dbReference>
<dbReference type="Gene3D" id="3.40.190.10">
    <property type="entry name" value="Periplasmic binding protein-like II"/>
    <property type="match status" value="1"/>
</dbReference>
<keyword evidence="2" id="KW-0813">Transport</keyword>
<reference evidence="3" key="1">
    <citation type="submission" date="2016-10" db="EMBL/GenBank/DDBJ databases">
        <authorList>
            <person name="Varghese N."/>
            <person name="Submissions S."/>
        </authorList>
    </citation>
    <scope>NUCLEOTIDE SEQUENCE [LARGE SCALE GENOMIC DNA]</scope>
    <source>
        <strain evidence="3">DSM 44654</strain>
    </source>
</reference>
<dbReference type="InterPro" id="IPR006311">
    <property type="entry name" value="TAT_signal"/>
</dbReference>
<dbReference type="EMBL" id="FNUJ01000008">
    <property type="protein sequence ID" value="SEF35688.1"/>
    <property type="molecule type" value="Genomic_DNA"/>
</dbReference>
<dbReference type="Pfam" id="PF01547">
    <property type="entry name" value="SBP_bac_1"/>
    <property type="match status" value="1"/>
</dbReference>
<evidence type="ECO:0000256" key="1">
    <source>
        <dbReference type="SAM" id="SignalP"/>
    </source>
</evidence>
<accession>A0A1H5RDJ7</accession>
<name>A0A1H5RDJ7_9PSEU</name>
<evidence type="ECO:0000313" key="3">
    <source>
        <dbReference type="Proteomes" id="UP000198878"/>
    </source>
</evidence>
<gene>
    <name evidence="2" type="ORF">SAMN05421837_108281</name>
</gene>
<dbReference type="Proteomes" id="UP000198878">
    <property type="component" value="Unassembled WGS sequence"/>
</dbReference>
<feature type="signal peptide" evidence="1">
    <location>
        <begin position="1"/>
        <end position="23"/>
    </location>
</feature>
<dbReference type="PROSITE" id="PS51318">
    <property type="entry name" value="TAT"/>
    <property type="match status" value="1"/>
</dbReference>
<dbReference type="CDD" id="cd13585">
    <property type="entry name" value="PBP2_TMBP_like"/>
    <property type="match status" value="1"/>
</dbReference>
<proteinExistence type="predicted"/>
<dbReference type="STRING" id="218821.SAMN05421837_108281"/>
<protein>
    <submittedName>
        <fullName evidence="2">Multiple sugar transport system substrate-binding protein</fullName>
    </submittedName>
</protein>
<feature type="chain" id="PRO_5038959901" evidence="1">
    <location>
        <begin position="24"/>
        <end position="425"/>
    </location>
</feature>
<dbReference type="InterPro" id="IPR006059">
    <property type="entry name" value="SBP"/>
</dbReference>
<dbReference type="PANTHER" id="PTHR43649:SF12">
    <property type="entry name" value="DIACETYLCHITOBIOSE BINDING PROTEIN DASA"/>
    <property type="match status" value="1"/>
</dbReference>
<keyword evidence="3" id="KW-1185">Reference proteome</keyword>
<dbReference type="AlphaFoldDB" id="A0A1H5RDJ7"/>
<keyword evidence="2" id="KW-0762">Sugar transport</keyword>
<dbReference type="PROSITE" id="PS51257">
    <property type="entry name" value="PROKAR_LIPOPROTEIN"/>
    <property type="match status" value="1"/>
</dbReference>
<evidence type="ECO:0000313" key="2">
    <source>
        <dbReference type="EMBL" id="SEF35688.1"/>
    </source>
</evidence>
<sequence>MSPMNRRSFLVGSVLFAGGAALAGCTSDPLNKNAGAASGAKVTLQQWYHAYGESGTQQAVQRYAQEFTKANPDIAINVSWIAGDYETKLNSAMLTAQAPDLFELGDFRYQNVKNGLLAPLDDVVDPVKADFSPAALDTVTVDGKIYGVKMIDDVMMLYYRKSVLQAAGVQPPQTFAELLEATRKLNTGKQKGLYVGTDGVGEAATLLLWSSGGDFFDSSGKKIAFASPEAIAAIGGLKQLHDTGGLLQGYPTDWSDPGAFANGATAMQWGGLWSLPDIKKALGDDFGVVAWPKFGDAGKQVARVGGWYQLANAKSQNLDAVKKFIDWLWVKNADLQKDWCVKYGFHIPARKEVAAQTTEFSSGPAKDAVTISQQNGKSYSGLWNKASATLFLQAATKIANGQADPAAELADAAKKAQAEVDKQLA</sequence>
<keyword evidence="1" id="KW-0732">Signal</keyword>
<dbReference type="PANTHER" id="PTHR43649">
    <property type="entry name" value="ARABINOSE-BINDING PROTEIN-RELATED"/>
    <property type="match status" value="1"/>
</dbReference>